<dbReference type="Proteomes" id="UP001056778">
    <property type="component" value="Chromosome 2"/>
</dbReference>
<name>A0ACB9TJV0_HOLOL</name>
<organism evidence="1 2">
    <name type="scientific">Holotrichia oblita</name>
    <name type="common">Chafer beetle</name>
    <dbReference type="NCBI Taxonomy" id="644536"/>
    <lineage>
        <taxon>Eukaryota</taxon>
        <taxon>Metazoa</taxon>
        <taxon>Ecdysozoa</taxon>
        <taxon>Arthropoda</taxon>
        <taxon>Hexapoda</taxon>
        <taxon>Insecta</taxon>
        <taxon>Pterygota</taxon>
        <taxon>Neoptera</taxon>
        <taxon>Endopterygota</taxon>
        <taxon>Coleoptera</taxon>
        <taxon>Polyphaga</taxon>
        <taxon>Scarabaeiformia</taxon>
        <taxon>Scarabaeidae</taxon>
        <taxon>Melolonthinae</taxon>
        <taxon>Holotrichia</taxon>
    </lineage>
</organism>
<protein>
    <submittedName>
        <fullName evidence="1">Uncharacterized protein</fullName>
    </submittedName>
</protein>
<dbReference type="EMBL" id="CM043016">
    <property type="protein sequence ID" value="KAI4467081.1"/>
    <property type="molecule type" value="Genomic_DNA"/>
</dbReference>
<reference evidence="1" key="1">
    <citation type="submission" date="2022-04" db="EMBL/GenBank/DDBJ databases">
        <title>Chromosome-scale genome assembly of Holotrichia oblita Faldermann.</title>
        <authorList>
            <person name="Rongchong L."/>
        </authorList>
    </citation>
    <scope>NUCLEOTIDE SEQUENCE</scope>
    <source>
        <strain evidence="1">81SQS9</strain>
    </source>
</reference>
<keyword evidence="2" id="KW-1185">Reference proteome</keyword>
<proteinExistence type="predicted"/>
<accession>A0ACB9TJV0</accession>
<comment type="caution">
    <text evidence="1">The sequence shown here is derived from an EMBL/GenBank/DDBJ whole genome shotgun (WGS) entry which is preliminary data.</text>
</comment>
<evidence type="ECO:0000313" key="1">
    <source>
        <dbReference type="EMBL" id="KAI4467081.1"/>
    </source>
</evidence>
<gene>
    <name evidence="1" type="ORF">MML48_2g00006608</name>
</gene>
<sequence length="67" mass="7623">MQTAKRSSVHQKEIKANNKVVKPEAPYNSNRFLIEDHGNIDEIDEQLRNTDQISNSTVTRTRVQASA</sequence>
<evidence type="ECO:0000313" key="2">
    <source>
        <dbReference type="Proteomes" id="UP001056778"/>
    </source>
</evidence>